<name>A0A6G8Q500_9ACTN</name>
<dbReference type="AlphaFoldDB" id="A0A6G8Q500"/>
<organism evidence="1 2">
    <name type="scientific">Rubrobacter tropicus</name>
    <dbReference type="NCBI Taxonomy" id="2653851"/>
    <lineage>
        <taxon>Bacteria</taxon>
        <taxon>Bacillati</taxon>
        <taxon>Actinomycetota</taxon>
        <taxon>Rubrobacteria</taxon>
        <taxon>Rubrobacterales</taxon>
        <taxon>Rubrobacteraceae</taxon>
        <taxon>Rubrobacter</taxon>
    </lineage>
</organism>
<evidence type="ECO:0000313" key="2">
    <source>
        <dbReference type="Proteomes" id="UP000501452"/>
    </source>
</evidence>
<dbReference type="Proteomes" id="UP000501452">
    <property type="component" value="Chromosome"/>
</dbReference>
<keyword evidence="2" id="KW-1185">Reference proteome</keyword>
<sequence length="229" mass="25555">MEPVLEIFTIQRGQSLYDGTSLGFDEETYREWLTFWDDLRRSGAAAPGDLQATDTGDLNTTLLIRGKAAMEFAFSNQYTGLAELTERELDLTTIPSGAEPGIYLKPSQLLSGYSRSDYQEEVVQLIDFFLNDKEANRILGTERGISGNSEIREMLRSEVPETEQKVFDYLASVRQDAAPLPPPPPMGAGEIEEILLRTNQDVAFGRSNVDQAVDQFFTEAESALEKANR</sequence>
<evidence type="ECO:0008006" key="3">
    <source>
        <dbReference type="Google" id="ProtNLM"/>
    </source>
</evidence>
<dbReference type="Gene3D" id="3.40.190.10">
    <property type="entry name" value="Periplasmic binding protein-like II"/>
    <property type="match status" value="1"/>
</dbReference>
<dbReference type="SUPFAM" id="SSF53850">
    <property type="entry name" value="Periplasmic binding protein-like II"/>
    <property type="match status" value="1"/>
</dbReference>
<proteinExistence type="predicted"/>
<reference evidence="1 2" key="1">
    <citation type="submission" date="2019-10" db="EMBL/GenBank/DDBJ databases">
        <title>Rubrobacter sp nov SCSIO 52090 isolated from a deep-sea sediment in the South China Sea.</title>
        <authorList>
            <person name="Chen R.W."/>
        </authorList>
    </citation>
    <scope>NUCLEOTIDE SEQUENCE [LARGE SCALE GENOMIC DNA]</scope>
    <source>
        <strain evidence="1 2">SCSIO 52909</strain>
    </source>
</reference>
<dbReference type="KEGG" id="rub:GBA63_02110"/>
<dbReference type="EMBL" id="CP045119">
    <property type="protein sequence ID" value="QIN81552.1"/>
    <property type="molecule type" value="Genomic_DNA"/>
</dbReference>
<protein>
    <recommendedName>
        <fullName evidence="3">Extracellular solute-binding protein</fullName>
    </recommendedName>
</protein>
<gene>
    <name evidence="1" type="ORF">GBA63_02110</name>
</gene>
<evidence type="ECO:0000313" key="1">
    <source>
        <dbReference type="EMBL" id="QIN81552.1"/>
    </source>
</evidence>
<accession>A0A6G8Q500</accession>